<name>A0A9Q0RPQ5_BLOTA</name>
<keyword evidence="2" id="KW-1185">Reference proteome</keyword>
<sequence>MRKLVQIIWATFAIVVIASYGAFGKFNYNNVFFARIGKTLYLVDDRISDLPISLNIPNYNKEFNKNILKNRSYVGHNYGQPQRNIESNSNLKKIMLKNVVLHNLHTSMIVLPYEFKYVDNDNNTKYLVNYATNKTYLTSDIVIDLASTSYQMKVKIDMPVMFNFKIQQPIYYYDGNVFYNVKHITDDIHIQPVFPKKMNIQIERNSMKDCYEFIQSYDEIKNRLMRLDYSFVRNIISQQIKYALNWGNELDEHFDWKIGLMEQAFENRVGTSIEDMDSWISDLPIKVDVPEFTLNYTNQLISKITFKNMVLHNLYTSMIKPYELHYNETLLTKNLFTIQYETNKTYLTSDLTIEFSERLNCFKKTIYDVQLIEEFQLNFHYKIEQPKKMQYDMYYSRNLTLFDPNVEPLKPFNQRIMYTISNIDSRESQCLDENEDKIVQTLQNTQYNATINVIKELLTEKMLTAKVAYWEMVHTVDIYNV</sequence>
<gene>
    <name evidence="1" type="ORF">RDWZM_006893</name>
</gene>
<reference evidence="1" key="1">
    <citation type="submission" date="2022-12" db="EMBL/GenBank/DDBJ databases">
        <title>Genome assemblies of Blomia tropicalis.</title>
        <authorList>
            <person name="Cui Y."/>
        </authorList>
    </citation>
    <scope>NUCLEOTIDE SEQUENCE</scope>
    <source>
        <tissue evidence="1">Adult mites</tissue>
    </source>
</reference>
<evidence type="ECO:0000313" key="1">
    <source>
        <dbReference type="EMBL" id="KAJ6221081.1"/>
    </source>
</evidence>
<protein>
    <submittedName>
        <fullName evidence="1">Uncharacterized protein</fullName>
    </submittedName>
</protein>
<accession>A0A9Q0RPQ5</accession>
<dbReference type="EMBL" id="JAPWDV010000002">
    <property type="protein sequence ID" value="KAJ6221081.1"/>
    <property type="molecule type" value="Genomic_DNA"/>
</dbReference>
<proteinExistence type="predicted"/>
<organism evidence="1 2">
    <name type="scientific">Blomia tropicalis</name>
    <name type="common">Mite</name>
    <dbReference type="NCBI Taxonomy" id="40697"/>
    <lineage>
        <taxon>Eukaryota</taxon>
        <taxon>Metazoa</taxon>
        <taxon>Ecdysozoa</taxon>
        <taxon>Arthropoda</taxon>
        <taxon>Chelicerata</taxon>
        <taxon>Arachnida</taxon>
        <taxon>Acari</taxon>
        <taxon>Acariformes</taxon>
        <taxon>Sarcoptiformes</taxon>
        <taxon>Astigmata</taxon>
        <taxon>Glycyphagoidea</taxon>
        <taxon>Echimyopodidae</taxon>
        <taxon>Blomia</taxon>
    </lineage>
</organism>
<dbReference type="Proteomes" id="UP001142055">
    <property type="component" value="Chromosome 2"/>
</dbReference>
<comment type="caution">
    <text evidence="1">The sequence shown here is derived from an EMBL/GenBank/DDBJ whole genome shotgun (WGS) entry which is preliminary data.</text>
</comment>
<dbReference type="AlphaFoldDB" id="A0A9Q0RPQ5"/>
<evidence type="ECO:0000313" key="2">
    <source>
        <dbReference type="Proteomes" id="UP001142055"/>
    </source>
</evidence>